<sequence length="262" mass="28094">MLTSAIGGFRIVNERSNPGSMDSGPSTVTAVWAGGRRVLSTLSGYPQTAVNGRYFAVATPSGQESDWTVTVWRCDGLHAPAALWRTQTDRSLSTLSVSDDGEYLVLGDSADRGEIVRRSDPDRHQPLDGGNTVSGMSEYVVAREQGVVVQHTDGVRQGADEADSQNQLLLWDLATGRLLGSWKEPMATVPRGQLTHLALVENGTRVATIRPDGNLGLWEVSPTDWRTDLCRLADGGLTPAQQALYLDGVDVPTPCPGWPGAL</sequence>
<keyword evidence="1" id="KW-0723">Serine/threonine-protein kinase</keyword>
<dbReference type="Proteomes" id="UP000053859">
    <property type="component" value="Unassembled WGS sequence"/>
</dbReference>
<reference evidence="1" key="1">
    <citation type="journal article" date="2015" name="Genome Announc.">
        <title>Draft Genome Sequence of Thiostrepton-Producing Streptomyces azureus ATCC 14921.</title>
        <authorList>
            <person name="Sakihara K."/>
            <person name="Maeda J."/>
            <person name="Tashiro K."/>
            <person name="Fujino Y."/>
            <person name="Kuhara S."/>
            <person name="Ohshima T."/>
            <person name="Ogata S."/>
            <person name="Doi K."/>
        </authorList>
    </citation>
    <scope>NUCLEOTIDE SEQUENCE [LARGE SCALE GENOMIC DNA]</scope>
    <source>
        <strain evidence="1">ATCC14921</strain>
    </source>
</reference>
<dbReference type="InterPro" id="IPR015943">
    <property type="entry name" value="WD40/YVTN_repeat-like_dom_sf"/>
</dbReference>
<dbReference type="GO" id="GO:0004674">
    <property type="term" value="F:protein serine/threonine kinase activity"/>
    <property type="evidence" value="ECO:0007669"/>
    <property type="project" value="UniProtKB-KW"/>
</dbReference>
<organism evidence="1 2">
    <name type="scientific">Streptomyces azureus</name>
    <dbReference type="NCBI Taxonomy" id="146537"/>
    <lineage>
        <taxon>Bacteria</taxon>
        <taxon>Bacillati</taxon>
        <taxon>Actinomycetota</taxon>
        <taxon>Actinomycetes</taxon>
        <taxon>Kitasatosporales</taxon>
        <taxon>Streptomycetaceae</taxon>
        <taxon>Streptomyces</taxon>
    </lineage>
</organism>
<dbReference type="Gene3D" id="2.130.10.10">
    <property type="entry name" value="YVTN repeat-like/Quinoprotein amine dehydrogenase"/>
    <property type="match status" value="1"/>
</dbReference>
<keyword evidence="1" id="KW-0418">Kinase</keyword>
<keyword evidence="1" id="KW-0808">Transferase</keyword>
<dbReference type="PATRIC" id="fig|146537.3.peg.6326"/>
<name>A0A0K8PTD8_STRAJ</name>
<evidence type="ECO:0000313" key="1">
    <source>
        <dbReference type="EMBL" id="GAP51152.1"/>
    </source>
</evidence>
<proteinExistence type="predicted"/>
<dbReference type="SUPFAM" id="SSF69322">
    <property type="entry name" value="Tricorn protease domain 2"/>
    <property type="match status" value="1"/>
</dbReference>
<keyword evidence="2" id="KW-1185">Reference proteome</keyword>
<accession>A0A0K8PTD8</accession>
<evidence type="ECO:0000313" key="2">
    <source>
        <dbReference type="Proteomes" id="UP000053859"/>
    </source>
</evidence>
<dbReference type="EMBL" id="DF968362">
    <property type="protein sequence ID" value="GAP51152.1"/>
    <property type="molecule type" value="Genomic_DNA"/>
</dbReference>
<protein>
    <submittedName>
        <fullName evidence="1">Serine/threonine protein kinase-like protein</fullName>
    </submittedName>
</protein>
<gene>
    <name evidence="1" type="ORF">SAZU_6012</name>
</gene>
<dbReference type="RefSeq" id="WP_059421704.1">
    <property type="nucleotide sequence ID" value="NZ_JBMVCF010000035.1"/>
</dbReference>
<dbReference type="AlphaFoldDB" id="A0A0K8PTD8"/>
<dbReference type="OrthoDB" id="134501at2"/>